<keyword evidence="5" id="KW-0235">DNA replication</keyword>
<dbReference type="Pfam" id="PF03175">
    <property type="entry name" value="DNA_pol_B_2"/>
    <property type="match status" value="1"/>
</dbReference>
<dbReference type="InterPro" id="IPR004211">
    <property type="entry name" value="Endonuclease_7"/>
</dbReference>
<dbReference type="PANTHER" id="PTHR31511:SF12">
    <property type="entry name" value="RHO TERMINATION FACTOR N-TERMINAL DOMAIN-CONTAINING PROTEIN"/>
    <property type="match status" value="1"/>
</dbReference>
<comment type="similarity">
    <text evidence="1">Belongs to the DNA polymerase type-B family.</text>
</comment>
<reference evidence="11 12" key="1">
    <citation type="submission" date="2016-02" db="EMBL/GenBank/DDBJ databases">
        <title>Genome analysis of coral dinoflagellate symbionts highlights evolutionary adaptations to a symbiotic lifestyle.</title>
        <authorList>
            <person name="Aranda M."/>
            <person name="Li Y."/>
            <person name="Liew Y.J."/>
            <person name="Baumgarten S."/>
            <person name="Simakov O."/>
            <person name="Wilson M."/>
            <person name="Piel J."/>
            <person name="Ashoor H."/>
            <person name="Bougouffa S."/>
            <person name="Bajic V.B."/>
            <person name="Ryu T."/>
            <person name="Ravasi T."/>
            <person name="Bayer T."/>
            <person name="Micklem G."/>
            <person name="Kim H."/>
            <person name="Bhak J."/>
            <person name="Lajeunesse T.C."/>
            <person name="Voolstra C.R."/>
        </authorList>
    </citation>
    <scope>NUCLEOTIDE SEQUENCE [LARGE SCALE GENOMIC DNA]</scope>
    <source>
        <strain evidence="11 12">CCMP2467</strain>
    </source>
</reference>
<dbReference type="InterPro" id="IPR044925">
    <property type="entry name" value="His-Me_finger_sf"/>
</dbReference>
<dbReference type="Pfam" id="PF02945">
    <property type="entry name" value="Endonuclease_7"/>
    <property type="match status" value="1"/>
</dbReference>
<dbReference type="InterPro" id="IPR017964">
    <property type="entry name" value="DNA-dir_DNA_pol_B_CS"/>
</dbReference>
<keyword evidence="4" id="KW-0548">Nucleotidyltransferase</keyword>
<dbReference type="PANTHER" id="PTHR31511">
    <property type="entry name" value="PROTEIN CBG23764"/>
    <property type="match status" value="1"/>
</dbReference>
<evidence type="ECO:0000313" key="11">
    <source>
        <dbReference type="EMBL" id="OLQ08395.1"/>
    </source>
</evidence>
<keyword evidence="3" id="KW-0808">Transferase</keyword>
<proteinExistence type="inferred from homology"/>
<dbReference type="InterPro" id="IPR043502">
    <property type="entry name" value="DNA/RNA_pol_sf"/>
</dbReference>
<evidence type="ECO:0000256" key="1">
    <source>
        <dbReference type="ARBA" id="ARBA00005755"/>
    </source>
</evidence>
<dbReference type="OrthoDB" id="442875at2759"/>
<dbReference type="InterPro" id="IPR038563">
    <property type="entry name" value="Endonuclease_7_sf"/>
</dbReference>
<evidence type="ECO:0000256" key="6">
    <source>
        <dbReference type="ARBA" id="ARBA00022932"/>
    </source>
</evidence>
<evidence type="ECO:0000259" key="10">
    <source>
        <dbReference type="Pfam" id="PF03175"/>
    </source>
</evidence>
<comment type="catalytic activity">
    <reaction evidence="8">
        <text>DNA(n) + a 2'-deoxyribonucleoside 5'-triphosphate = DNA(n+1) + diphosphate</text>
        <dbReference type="Rhea" id="RHEA:22508"/>
        <dbReference type="Rhea" id="RHEA-COMP:17339"/>
        <dbReference type="Rhea" id="RHEA-COMP:17340"/>
        <dbReference type="ChEBI" id="CHEBI:33019"/>
        <dbReference type="ChEBI" id="CHEBI:61560"/>
        <dbReference type="ChEBI" id="CHEBI:173112"/>
        <dbReference type="EC" id="2.7.7.7"/>
    </reaction>
</comment>
<dbReference type="GO" id="GO:0000166">
    <property type="term" value="F:nucleotide binding"/>
    <property type="evidence" value="ECO:0007669"/>
    <property type="project" value="InterPro"/>
</dbReference>
<feature type="domain" description="DNA-directed DNA polymerase family B mitochondria/virus" evidence="10">
    <location>
        <begin position="846"/>
        <end position="1138"/>
    </location>
</feature>
<keyword evidence="6" id="KW-0239">DNA-directed DNA polymerase</keyword>
<organism evidence="11 12">
    <name type="scientific">Symbiodinium microadriaticum</name>
    <name type="common">Dinoflagellate</name>
    <name type="synonym">Zooxanthella microadriatica</name>
    <dbReference type="NCBI Taxonomy" id="2951"/>
    <lineage>
        <taxon>Eukaryota</taxon>
        <taxon>Sar</taxon>
        <taxon>Alveolata</taxon>
        <taxon>Dinophyceae</taxon>
        <taxon>Suessiales</taxon>
        <taxon>Symbiodiniaceae</taxon>
        <taxon>Symbiodinium</taxon>
    </lineage>
</organism>
<accession>A0A1Q9ELU7</accession>
<evidence type="ECO:0000256" key="2">
    <source>
        <dbReference type="ARBA" id="ARBA00012417"/>
    </source>
</evidence>
<evidence type="ECO:0000256" key="7">
    <source>
        <dbReference type="ARBA" id="ARBA00023125"/>
    </source>
</evidence>
<evidence type="ECO:0000256" key="5">
    <source>
        <dbReference type="ARBA" id="ARBA00022705"/>
    </source>
</evidence>
<name>A0A1Q9ELU7_SYMMI</name>
<evidence type="ECO:0000256" key="4">
    <source>
        <dbReference type="ARBA" id="ARBA00022695"/>
    </source>
</evidence>
<dbReference type="InterPro" id="IPR004868">
    <property type="entry name" value="DNA-dir_DNA_pol_B_mt/vir"/>
</dbReference>
<protein>
    <recommendedName>
        <fullName evidence="2">DNA-directed DNA polymerase</fullName>
        <ecNumber evidence="2">2.7.7.7</ecNumber>
    </recommendedName>
</protein>
<dbReference type="EC" id="2.7.7.7" evidence="2"/>
<dbReference type="GO" id="GO:0003677">
    <property type="term" value="F:DNA binding"/>
    <property type="evidence" value="ECO:0007669"/>
    <property type="project" value="UniProtKB-KW"/>
</dbReference>
<dbReference type="SUPFAM" id="SSF56672">
    <property type="entry name" value="DNA/RNA polymerases"/>
    <property type="match status" value="1"/>
</dbReference>
<dbReference type="Gene3D" id="3.40.1800.10">
    <property type="entry name" value="His-Me finger endonucleases"/>
    <property type="match status" value="1"/>
</dbReference>
<dbReference type="GO" id="GO:0003887">
    <property type="term" value="F:DNA-directed DNA polymerase activity"/>
    <property type="evidence" value="ECO:0007669"/>
    <property type="project" value="UniProtKB-KW"/>
</dbReference>
<sequence>MLPSVSAAWKPAFPALKRKSGHLRGVDPEDSQGQPDDAESFHAAAELSGRKKGNRDRREAGGISRAALGQLALPDVLLQEVLLYIYPKHCREAVQCSSGKVLAWSYRGLEQKGSDRIFCIFDLMLVRKSGLKGDFHDLLETQLRFTIKIVVNARFSKRVVLDGVEQEEFAEIQVALPPAPCMPLARPDERFRRFLAEAQSRYEHIVEETNRNTSSGWVFVGMLWINILTSPGELTANIPFPAGVAEVAGGCWKELPTSPSCFEYCVRAYFHEVGKMDNGERRTAARVKGLPFYDQPARPGRRGSRADDRKMVPVNADFSMLPDGPVGFADIDLFQAGNPHIGVYVYKPVSAEWSATAPRTMKPLRSPSVEKPEHEIVLLHHQNHYVLIYDFSKASSLRSAELPEECRRDNTCHWNTCHRCHGNFASTGSLKAHLKSGLCNANMEDRLQSQRIRLPTDLQETRLFYEPGPSAEWAELVIYSDIEAFNDRAQEDETGQVNGRVKALQHGTASTCYTAVGRCGYEVPRQHKIHLDLCRVDDEPFAVMERYLRRLLDLAFHFQNWQILNIPHDLTASQQTEFNTATTCLLCKRPFTSDKSRKKVVHHRHGTGEYLGALCNACNLAVRRQKTVPVYFHNGGGYDFHFLVRAIAQLHRYGSAAAIPSYDKDDERVVEQEFQEPAEDDVTLQDDQVPDLHAQEHEPMVGEHLDLKKPRCEVMIKSGEKYLQIRYGPLVFLDSFNIFPSALDVLIDDLRSTHKEEPWLSFPLLAERHPWLQNRDKRVWDLLLKKIPMPFESFSGPESWGEKAVWPQKCYDSSLKGKCSDKKYGEIQEIQEHFQFPNFASFHNCYLYTDMAIADVVEAYRDTFHQNFGIDPVRYVTLASAAWDAMLKRCAPRRNSLQLITDRKIYDLVKSSMRGGLSNAFQPYAKANNCSVADYDDCLPVSWVSKFDVNSQYPTVMENPLPCDGGYLLDLPAERKARMKLFSRCLRESDFRQKDFDHSYLVEVDYYLPLDQHDRVDWAPITRMSVGTSEMSEYQLELLAKKRLDKAPKNEKLMPYLGHHRREVIQLRLLRFYMEVLGVRVEEVYSIVLFGCKSFMRPFIRECYERRLEFKRQGRKLQADVVKLTMNVQYGKSVQNQERFVRSWVCFDVEEFGRRSAGPHMVDLHASPIGHGGFFGIVDELTPGGSLLKTAPQLGTFVLDEARLGIMRNYYHMKLVFDGCLTKACDEARPQSERTKVQIIYTDTDSVIVLIHSETHPSCQLALENYNPESPCFWDVLGDIKDYEKAMAYLQSIGVDPDSAQLAFTQRCLGGFGDENAPLTMTEVVCLGPKSYSELLTDSGGELHHKNKIKGIDKDNRKTLTHNEYREVLTKTGLGRSITSHRFESRQHVVHLVENVKTGLCAFEDKNYKLRYDRSRPQGHWRNLPEPLPFFFDKLLYGEIGEEGQNIIDKILSFLRPRGYAKMVFIDDRWVVQLRGLSRFD</sequence>
<dbReference type="SUPFAM" id="SSF54060">
    <property type="entry name" value="His-Me finger endonucleases"/>
    <property type="match status" value="1"/>
</dbReference>
<evidence type="ECO:0000256" key="9">
    <source>
        <dbReference type="SAM" id="MobiDB-lite"/>
    </source>
</evidence>
<evidence type="ECO:0000313" key="12">
    <source>
        <dbReference type="Proteomes" id="UP000186817"/>
    </source>
</evidence>
<dbReference type="EMBL" id="LSRX01000118">
    <property type="protein sequence ID" value="OLQ08395.1"/>
    <property type="molecule type" value="Genomic_DNA"/>
</dbReference>
<dbReference type="Proteomes" id="UP000186817">
    <property type="component" value="Unassembled WGS sequence"/>
</dbReference>
<keyword evidence="7" id="KW-0238">DNA-binding</keyword>
<evidence type="ECO:0000256" key="3">
    <source>
        <dbReference type="ARBA" id="ARBA00022679"/>
    </source>
</evidence>
<feature type="region of interest" description="Disordered" evidence="9">
    <location>
        <begin position="20"/>
        <end position="42"/>
    </location>
</feature>
<dbReference type="PROSITE" id="PS00116">
    <property type="entry name" value="DNA_POLYMERASE_B"/>
    <property type="match status" value="1"/>
</dbReference>
<evidence type="ECO:0000256" key="8">
    <source>
        <dbReference type="ARBA" id="ARBA00049244"/>
    </source>
</evidence>
<gene>
    <name evidence="11" type="ORF">AK812_SmicGene8060</name>
</gene>
<dbReference type="GO" id="GO:0006260">
    <property type="term" value="P:DNA replication"/>
    <property type="evidence" value="ECO:0007669"/>
    <property type="project" value="UniProtKB-KW"/>
</dbReference>
<comment type="caution">
    <text evidence="11">The sequence shown here is derived from an EMBL/GenBank/DDBJ whole genome shotgun (WGS) entry which is preliminary data.</text>
</comment>
<keyword evidence="12" id="KW-1185">Reference proteome</keyword>